<dbReference type="GO" id="GO:0016787">
    <property type="term" value="F:hydrolase activity"/>
    <property type="evidence" value="ECO:0007669"/>
    <property type="project" value="UniProtKB-KW"/>
</dbReference>
<evidence type="ECO:0000313" key="3">
    <source>
        <dbReference type="EMBL" id="NYJ15494.1"/>
    </source>
</evidence>
<evidence type="ECO:0000313" key="4">
    <source>
        <dbReference type="Proteomes" id="UP000560069"/>
    </source>
</evidence>
<feature type="region of interest" description="Disordered" evidence="2">
    <location>
        <begin position="17"/>
        <end position="41"/>
    </location>
</feature>
<protein>
    <submittedName>
        <fullName evidence="3">Sortase (Surface protein transpeptidase)</fullName>
    </submittedName>
</protein>
<organism evidence="3 4">
    <name type="scientific">Nesterenkonia sandarakina</name>
    <dbReference type="NCBI Taxonomy" id="272918"/>
    <lineage>
        <taxon>Bacteria</taxon>
        <taxon>Bacillati</taxon>
        <taxon>Actinomycetota</taxon>
        <taxon>Actinomycetes</taxon>
        <taxon>Micrococcales</taxon>
        <taxon>Micrococcaceae</taxon>
        <taxon>Nesterenkonia</taxon>
    </lineage>
</organism>
<dbReference type="Proteomes" id="UP000560069">
    <property type="component" value="Unassembled WGS sequence"/>
</dbReference>
<dbReference type="CDD" id="cd05829">
    <property type="entry name" value="Sortase_F"/>
    <property type="match status" value="1"/>
</dbReference>
<dbReference type="InterPro" id="IPR023365">
    <property type="entry name" value="Sortase_dom-sf"/>
</dbReference>
<comment type="caution">
    <text evidence="3">The sequence shown here is derived from an EMBL/GenBank/DDBJ whole genome shotgun (WGS) entry which is preliminary data.</text>
</comment>
<sequence length="80" mass="8680">MSTLLSVSEGETVEIEDRGGTTHQYRIDTRSNTPKDELDPSLFATDGPHKLVLITCGGVFDEQSGRYSENIVVTAEPLGP</sequence>
<dbReference type="InterPro" id="IPR005754">
    <property type="entry name" value="Sortase"/>
</dbReference>
<dbReference type="InterPro" id="IPR042001">
    <property type="entry name" value="Sortase_F"/>
</dbReference>
<gene>
    <name evidence="3" type="ORF">HNR11_000028</name>
</gene>
<evidence type="ECO:0000256" key="2">
    <source>
        <dbReference type="SAM" id="MobiDB-lite"/>
    </source>
</evidence>
<dbReference type="EMBL" id="JACCFQ010000001">
    <property type="protein sequence ID" value="NYJ15494.1"/>
    <property type="molecule type" value="Genomic_DNA"/>
</dbReference>
<reference evidence="3 4" key="1">
    <citation type="submission" date="2020-07" db="EMBL/GenBank/DDBJ databases">
        <title>Sequencing the genomes of 1000 actinobacteria strains.</title>
        <authorList>
            <person name="Klenk H.-P."/>
        </authorList>
    </citation>
    <scope>NUCLEOTIDE SEQUENCE [LARGE SCALE GENOMIC DNA]</scope>
    <source>
        <strain evidence="3 4">DSM 15664</strain>
    </source>
</reference>
<keyword evidence="4" id="KW-1185">Reference proteome</keyword>
<proteinExistence type="predicted"/>
<dbReference type="Gene3D" id="2.40.260.10">
    <property type="entry name" value="Sortase"/>
    <property type="match status" value="1"/>
</dbReference>
<dbReference type="SUPFAM" id="SSF63817">
    <property type="entry name" value="Sortase"/>
    <property type="match status" value="1"/>
</dbReference>
<feature type="compositionally biased region" description="Basic and acidic residues" evidence="2">
    <location>
        <begin position="17"/>
        <end position="38"/>
    </location>
</feature>
<keyword evidence="1" id="KW-0378">Hydrolase</keyword>
<evidence type="ECO:0000256" key="1">
    <source>
        <dbReference type="ARBA" id="ARBA00022801"/>
    </source>
</evidence>
<name>A0A7Z0E6Q5_9MICC</name>
<dbReference type="AlphaFoldDB" id="A0A7Z0E6Q5"/>
<dbReference type="Pfam" id="PF04203">
    <property type="entry name" value="Sortase"/>
    <property type="match status" value="1"/>
</dbReference>
<accession>A0A7Z0E6Q5</accession>